<dbReference type="GO" id="GO:0046872">
    <property type="term" value="F:metal ion binding"/>
    <property type="evidence" value="ECO:0007669"/>
    <property type="project" value="UniProtKB-KW"/>
</dbReference>
<dbReference type="Proteomes" id="UP000025227">
    <property type="component" value="Unplaced"/>
</dbReference>
<evidence type="ECO:0000256" key="5">
    <source>
        <dbReference type="ARBA" id="ARBA00022692"/>
    </source>
</evidence>
<comment type="cofactor">
    <cofactor evidence="1">
        <name>heme b</name>
        <dbReference type="ChEBI" id="CHEBI:60344"/>
    </cofactor>
</comment>
<dbReference type="InterPro" id="IPR006593">
    <property type="entry name" value="Cyt_b561/ferric_Rdtase_TM"/>
</dbReference>
<dbReference type="Gene3D" id="1.20.120.1770">
    <property type="match status" value="1"/>
</dbReference>
<keyword evidence="8 11" id="KW-1133">Transmembrane helix</keyword>
<evidence type="ECO:0000256" key="9">
    <source>
        <dbReference type="ARBA" id="ARBA00023004"/>
    </source>
</evidence>
<evidence type="ECO:0000256" key="11">
    <source>
        <dbReference type="SAM" id="Phobius"/>
    </source>
</evidence>
<name>A0A7I4YTP4_HAECO</name>
<feature type="domain" description="Cytochrome b561" evidence="12">
    <location>
        <begin position="23"/>
        <end position="231"/>
    </location>
</feature>
<dbReference type="WBParaSite" id="HCON_00145590-00001">
    <property type="protein sequence ID" value="HCON_00145590-00001"/>
    <property type="gene ID" value="HCON_00145590"/>
</dbReference>
<dbReference type="Pfam" id="PF03188">
    <property type="entry name" value="Cytochrom_B561"/>
    <property type="match status" value="1"/>
</dbReference>
<keyword evidence="3" id="KW-0813">Transport</keyword>
<evidence type="ECO:0000256" key="10">
    <source>
        <dbReference type="ARBA" id="ARBA00023136"/>
    </source>
</evidence>
<evidence type="ECO:0000256" key="8">
    <source>
        <dbReference type="ARBA" id="ARBA00022989"/>
    </source>
</evidence>
<keyword evidence="10 11" id="KW-0472">Membrane</keyword>
<keyword evidence="5 11" id="KW-0812">Transmembrane</keyword>
<evidence type="ECO:0000256" key="7">
    <source>
        <dbReference type="ARBA" id="ARBA00022982"/>
    </source>
</evidence>
<evidence type="ECO:0000256" key="4">
    <source>
        <dbReference type="ARBA" id="ARBA00022617"/>
    </source>
</evidence>
<keyword evidence="4" id="KW-0349">Heme</keyword>
<proteinExistence type="predicted"/>
<dbReference type="OrthoDB" id="907479at2759"/>
<evidence type="ECO:0000256" key="1">
    <source>
        <dbReference type="ARBA" id="ARBA00001970"/>
    </source>
</evidence>
<dbReference type="PANTHER" id="PTHR10106">
    <property type="entry name" value="CYTOCHROME B561-RELATED"/>
    <property type="match status" value="1"/>
</dbReference>
<evidence type="ECO:0000259" key="12">
    <source>
        <dbReference type="PROSITE" id="PS50939"/>
    </source>
</evidence>
<evidence type="ECO:0000313" key="14">
    <source>
        <dbReference type="WBParaSite" id="HCON_00145590-00001"/>
    </source>
</evidence>
<reference evidence="14" key="1">
    <citation type="submission" date="2020-12" db="UniProtKB">
        <authorList>
            <consortium name="WormBaseParasite"/>
        </authorList>
    </citation>
    <scope>IDENTIFICATION</scope>
    <source>
        <strain evidence="14">MHco3</strain>
    </source>
</reference>
<feature type="transmembrane region" description="Helical" evidence="11">
    <location>
        <begin position="59"/>
        <end position="82"/>
    </location>
</feature>
<feature type="transmembrane region" description="Helical" evidence="11">
    <location>
        <begin position="169"/>
        <end position="189"/>
    </location>
</feature>
<dbReference type="AlphaFoldDB" id="A0A7I4YTP4"/>
<evidence type="ECO:0000256" key="2">
    <source>
        <dbReference type="ARBA" id="ARBA00004141"/>
    </source>
</evidence>
<sequence length="245" mass="27762">MHTSSVATSYNKRYAVFDLLVSFSQLCGFAFVVLSGFLFNTMDHGIGWPQKGNDRGLNFHGILMSTGLVFFQGEALLSYRMYRSDSKILSKTIHFVFHLLAISFFTTAFAAIIIQKNVNGWSNFTSVHSWIGLGLMFVYTIQFLFGFINFVIPGISDDVRRKFLPIHKIVGSFSFAASIVQATIGYIQYNSLFKCPDSHDAPLVCDKFQFIFNFTIVAEVLYGASVLILVLVPNWKRYKTQDEMK</sequence>
<feature type="transmembrane region" description="Helical" evidence="11">
    <location>
        <begin position="14"/>
        <end position="39"/>
    </location>
</feature>
<comment type="subcellular location">
    <subcellularLocation>
        <location evidence="2">Membrane</location>
        <topology evidence="2">Multi-pass membrane protein</topology>
    </subcellularLocation>
</comment>
<evidence type="ECO:0000313" key="13">
    <source>
        <dbReference type="Proteomes" id="UP000025227"/>
    </source>
</evidence>
<keyword evidence="9" id="KW-0408">Iron</keyword>
<dbReference type="GO" id="GO:0016491">
    <property type="term" value="F:oxidoreductase activity"/>
    <property type="evidence" value="ECO:0007669"/>
    <property type="project" value="InterPro"/>
</dbReference>
<dbReference type="PROSITE" id="PS50939">
    <property type="entry name" value="CYTOCHROME_B561"/>
    <property type="match status" value="1"/>
</dbReference>
<dbReference type="PANTHER" id="PTHR10106:SF50">
    <property type="entry name" value="CYTOCHROME B561 DOMAIN-CONTAINING PROTEIN"/>
    <property type="match status" value="1"/>
</dbReference>
<dbReference type="GO" id="GO:0016020">
    <property type="term" value="C:membrane"/>
    <property type="evidence" value="ECO:0007669"/>
    <property type="project" value="UniProtKB-SubCell"/>
</dbReference>
<keyword evidence="7" id="KW-0249">Electron transport</keyword>
<dbReference type="OMA" id="MAYKTVP"/>
<organism evidence="13 14">
    <name type="scientific">Haemonchus contortus</name>
    <name type="common">Barber pole worm</name>
    <dbReference type="NCBI Taxonomy" id="6289"/>
    <lineage>
        <taxon>Eukaryota</taxon>
        <taxon>Metazoa</taxon>
        <taxon>Ecdysozoa</taxon>
        <taxon>Nematoda</taxon>
        <taxon>Chromadorea</taxon>
        <taxon>Rhabditida</taxon>
        <taxon>Rhabditina</taxon>
        <taxon>Rhabditomorpha</taxon>
        <taxon>Strongyloidea</taxon>
        <taxon>Trichostrongylidae</taxon>
        <taxon>Haemonchus</taxon>
    </lineage>
</organism>
<keyword evidence="6" id="KW-0479">Metal-binding</keyword>
<evidence type="ECO:0000256" key="3">
    <source>
        <dbReference type="ARBA" id="ARBA00022448"/>
    </source>
</evidence>
<evidence type="ECO:0000256" key="6">
    <source>
        <dbReference type="ARBA" id="ARBA00022723"/>
    </source>
</evidence>
<keyword evidence="13" id="KW-1185">Reference proteome</keyword>
<dbReference type="SMART" id="SM00665">
    <property type="entry name" value="B561"/>
    <property type="match status" value="1"/>
</dbReference>
<feature type="transmembrane region" description="Helical" evidence="11">
    <location>
        <begin position="209"/>
        <end position="232"/>
    </location>
</feature>
<feature type="transmembrane region" description="Helical" evidence="11">
    <location>
        <begin position="127"/>
        <end position="148"/>
    </location>
</feature>
<dbReference type="InterPro" id="IPR043205">
    <property type="entry name" value="CYB561/CYBRD1-like"/>
</dbReference>
<feature type="transmembrane region" description="Helical" evidence="11">
    <location>
        <begin position="94"/>
        <end position="115"/>
    </location>
</feature>
<dbReference type="CDD" id="cd08554">
    <property type="entry name" value="Cyt_b561"/>
    <property type="match status" value="1"/>
</dbReference>
<protein>
    <submittedName>
        <fullName evidence="14">Cytochrome b561 domain-containing protein</fullName>
    </submittedName>
</protein>
<accession>A0A7I4YTP4</accession>